<evidence type="ECO:0000256" key="1">
    <source>
        <dbReference type="SAM" id="Phobius"/>
    </source>
</evidence>
<evidence type="ECO:0000313" key="4">
    <source>
        <dbReference type="Proteomes" id="UP000476411"/>
    </source>
</evidence>
<evidence type="ECO:0000313" key="3">
    <source>
        <dbReference type="EMBL" id="QHS59582.1"/>
    </source>
</evidence>
<feature type="domain" description="HTH LytTR-type" evidence="2">
    <location>
        <begin position="200"/>
        <end position="309"/>
    </location>
</feature>
<dbReference type="Gene3D" id="2.40.50.1020">
    <property type="entry name" value="LytTr DNA-binding domain"/>
    <property type="match status" value="1"/>
</dbReference>
<dbReference type="SMART" id="SM00850">
    <property type="entry name" value="LytTR"/>
    <property type="match status" value="1"/>
</dbReference>
<dbReference type="PROSITE" id="PS50930">
    <property type="entry name" value="HTH_LYTTR"/>
    <property type="match status" value="1"/>
</dbReference>
<feature type="transmembrane region" description="Helical" evidence="1">
    <location>
        <begin position="107"/>
        <end position="126"/>
    </location>
</feature>
<protein>
    <submittedName>
        <fullName evidence="3">LytTR family transcriptional regulator</fullName>
    </submittedName>
</protein>
<dbReference type="InterPro" id="IPR007492">
    <property type="entry name" value="LytTR_DNA-bd_dom"/>
</dbReference>
<keyword evidence="4" id="KW-1185">Reference proteome</keyword>
<reference evidence="3 4" key="1">
    <citation type="submission" date="2020-01" db="EMBL/GenBank/DDBJ databases">
        <title>Complete genome sequence of Chitinophaga sp. H33E-04 isolated from quinoa roots.</title>
        <authorList>
            <person name="Weon H.-Y."/>
            <person name="Lee S.A."/>
        </authorList>
    </citation>
    <scope>NUCLEOTIDE SEQUENCE [LARGE SCALE GENOMIC DNA]</scope>
    <source>
        <strain evidence="3 4">H33E-04</strain>
    </source>
</reference>
<dbReference type="GO" id="GO:0003677">
    <property type="term" value="F:DNA binding"/>
    <property type="evidence" value="ECO:0007669"/>
    <property type="project" value="InterPro"/>
</dbReference>
<proteinExistence type="predicted"/>
<name>A0A6B9ZB10_9BACT</name>
<dbReference type="EMBL" id="CP048113">
    <property type="protein sequence ID" value="QHS59582.1"/>
    <property type="molecule type" value="Genomic_DNA"/>
</dbReference>
<sequence length="319" mass="35121">MIEKIVVLFSRPYPLPDTRRRQWVMTILLSVAVFLFLFFLRPFNGQRDTLSAILGGSADAALISAFLGSLEGAATVFAVVSVYYGVLFKAFPGYFSEERWTIARESLWTVVIIVAIALTNIGVMMLTGQWHYSWKEAFLMVMYTAVIGTAPATTSVIINQARLLRRYRHKAVAINQVIQAAPPLPVEETIAIPVTPTLSFIAENGKDTVSVAPADLLAVTSADNYVRLFYIDSQELSQILIRTSLQKVTEVVAAHPNFWRCHRTAIVNLSLVTGVSGTAQGYRLHIAGLPDTVPVSRSLNATLRERLANRPAVLSTPVS</sequence>
<keyword evidence="1" id="KW-0472">Membrane</keyword>
<evidence type="ECO:0000259" key="2">
    <source>
        <dbReference type="PROSITE" id="PS50930"/>
    </source>
</evidence>
<dbReference type="KEGG" id="chih:GWR21_08265"/>
<gene>
    <name evidence="3" type="ORF">GWR21_08265</name>
</gene>
<organism evidence="3 4">
    <name type="scientific">Chitinophaga agri</name>
    <dbReference type="NCBI Taxonomy" id="2703787"/>
    <lineage>
        <taxon>Bacteria</taxon>
        <taxon>Pseudomonadati</taxon>
        <taxon>Bacteroidota</taxon>
        <taxon>Chitinophagia</taxon>
        <taxon>Chitinophagales</taxon>
        <taxon>Chitinophagaceae</taxon>
        <taxon>Chitinophaga</taxon>
    </lineage>
</organism>
<feature type="transmembrane region" description="Helical" evidence="1">
    <location>
        <begin position="21"/>
        <end position="40"/>
    </location>
</feature>
<accession>A0A6B9ZB10</accession>
<keyword evidence="1" id="KW-1133">Transmembrane helix</keyword>
<keyword evidence="1" id="KW-0812">Transmembrane</keyword>
<feature type="transmembrane region" description="Helical" evidence="1">
    <location>
        <begin position="60"/>
        <end position="86"/>
    </location>
</feature>
<dbReference type="Pfam" id="PF04397">
    <property type="entry name" value="LytTR"/>
    <property type="match status" value="1"/>
</dbReference>
<feature type="transmembrane region" description="Helical" evidence="1">
    <location>
        <begin position="138"/>
        <end position="158"/>
    </location>
</feature>
<dbReference type="Proteomes" id="UP000476411">
    <property type="component" value="Chromosome"/>
</dbReference>
<dbReference type="AlphaFoldDB" id="A0A6B9ZB10"/>
<dbReference type="RefSeq" id="WP_162331277.1">
    <property type="nucleotide sequence ID" value="NZ_CP048113.1"/>
</dbReference>